<gene>
    <name evidence="2" type="ORF">L484_019850</name>
</gene>
<sequence>MLGVHYPLMLQKKAQIRASTICAVEFMQQPSERSEGHKIPNKSNKTKKIGGNERPPSLPRLRNLDLAILTSQRLQHRRLASSLPIVTRHHSYGYELRQDLRRASNLFGALDIPRSLLGRCPLFLLPISLAISSSYVSLSSARLSLSNRFQPRTRAMTRSDGDRLKITIRDLYQPSSPADHRQLGRRR</sequence>
<organism evidence="2 3">
    <name type="scientific">Morus notabilis</name>
    <dbReference type="NCBI Taxonomy" id="981085"/>
    <lineage>
        <taxon>Eukaryota</taxon>
        <taxon>Viridiplantae</taxon>
        <taxon>Streptophyta</taxon>
        <taxon>Embryophyta</taxon>
        <taxon>Tracheophyta</taxon>
        <taxon>Spermatophyta</taxon>
        <taxon>Magnoliopsida</taxon>
        <taxon>eudicotyledons</taxon>
        <taxon>Gunneridae</taxon>
        <taxon>Pentapetalae</taxon>
        <taxon>rosids</taxon>
        <taxon>fabids</taxon>
        <taxon>Rosales</taxon>
        <taxon>Moraceae</taxon>
        <taxon>Moreae</taxon>
        <taxon>Morus</taxon>
    </lineage>
</organism>
<dbReference type="EMBL" id="KE346312">
    <property type="protein sequence ID" value="EXC32737.1"/>
    <property type="molecule type" value="Genomic_DNA"/>
</dbReference>
<name>W9SHT0_9ROSA</name>
<dbReference type="AlphaFoldDB" id="W9SHT0"/>
<accession>W9SHT0</accession>
<evidence type="ECO:0000313" key="3">
    <source>
        <dbReference type="Proteomes" id="UP000030645"/>
    </source>
</evidence>
<proteinExistence type="predicted"/>
<feature type="region of interest" description="Disordered" evidence="1">
    <location>
        <begin position="32"/>
        <end position="56"/>
    </location>
</feature>
<reference evidence="3" key="1">
    <citation type="submission" date="2013-01" db="EMBL/GenBank/DDBJ databases">
        <title>Draft Genome Sequence of a Mulberry Tree, Morus notabilis C.K. Schneid.</title>
        <authorList>
            <person name="He N."/>
            <person name="Zhao S."/>
        </authorList>
    </citation>
    <scope>NUCLEOTIDE SEQUENCE</scope>
</reference>
<keyword evidence="3" id="KW-1185">Reference proteome</keyword>
<evidence type="ECO:0000256" key="1">
    <source>
        <dbReference type="SAM" id="MobiDB-lite"/>
    </source>
</evidence>
<evidence type="ECO:0000313" key="2">
    <source>
        <dbReference type="EMBL" id="EXC32737.1"/>
    </source>
</evidence>
<dbReference type="Proteomes" id="UP000030645">
    <property type="component" value="Unassembled WGS sequence"/>
</dbReference>
<protein>
    <submittedName>
        <fullName evidence="2">Uncharacterized protein</fullName>
    </submittedName>
</protein>